<organism evidence="1 2">
    <name type="scientific">Bizionia echini</name>
    <dbReference type="NCBI Taxonomy" id="649333"/>
    <lineage>
        <taxon>Bacteria</taxon>
        <taxon>Pseudomonadati</taxon>
        <taxon>Bacteroidota</taxon>
        <taxon>Flavobacteriia</taxon>
        <taxon>Flavobacteriales</taxon>
        <taxon>Flavobacteriaceae</taxon>
        <taxon>Bizionia</taxon>
    </lineage>
</organism>
<dbReference type="RefSeq" id="WP_092206825.1">
    <property type="nucleotide sequence ID" value="NZ_FOVN01000002.1"/>
</dbReference>
<dbReference type="STRING" id="649333.SAMN04487989_10226"/>
<keyword evidence="2" id="KW-1185">Reference proteome</keyword>
<protein>
    <recommendedName>
        <fullName evidence="3">Lipoprotein</fullName>
    </recommendedName>
</protein>
<dbReference type="Gene3D" id="1.25.40.10">
    <property type="entry name" value="Tetratricopeptide repeat domain"/>
    <property type="match status" value="1"/>
</dbReference>
<gene>
    <name evidence="1" type="ORF">SAMN04487989_10226</name>
</gene>
<name>A0A1I5AG38_9FLAO</name>
<evidence type="ECO:0000313" key="1">
    <source>
        <dbReference type="EMBL" id="SFN61388.1"/>
    </source>
</evidence>
<dbReference type="InterPro" id="IPR011990">
    <property type="entry name" value="TPR-like_helical_dom_sf"/>
</dbReference>
<sequence length="307" mass="35140">MRLIFISIAVILCSLTSCKRDNKLPEYNIEEFQKKEYDSVKKLLSLSRTFYEKEDYENAILNLEDLISRYATYDETLEAQKLLETSKIRLIIIKINEATNIKTILILIENNINPEISIAASIKIEELIKNAEDINELEDYVNQNKVKEHNTLANNKISELKEKEKQEAYASAIESESSNQWKKFLEDYPDHPKKNDIEKIIIALEVTEIFDGEYGEIPASELLGSRNNSQSVMDIKNDTKYTLTLRYSGPDIKKISIPPNQTKTIHLKSGVYKVAASVSASNVRNFAGTESLYGEYSSSYYISTLTY</sequence>
<accession>A0A1I5AG38</accession>
<evidence type="ECO:0000313" key="2">
    <source>
        <dbReference type="Proteomes" id="UP000198705"/>
    </source>
</evidence>
<dbReference type="AlphaFoldDB" id="A0A1I5AG38"/>
<dbReference type="PROSITE" id="PS51257">
    <property type="entry name" value="PROKAR_LIPOPROTEIN"/>
    <property type="match status" value="1"/>
</dbReference>
<evidence type="ECO:0008006" key="3">
    <source>
        <dbReference type="Google" id="ProtNLM"/>
    </source>
</evidence>
<proteinExistence type="predicted"/>
<reference evidence="2" key="1">
    <citation type="submission" date="2016-10" db="EMBL/GenBank/DDBJ databases">
        <authorList>
            <person name="Varghese N."/>
            <person name="Submissions S."/>
        </authorList>
    </citation>
    <scope>NUCLEOTIDE SEQUENCE [LARGE SCALE GENOMIC DNA]</scope>
    <source>
        <strain evidence="2">DSM 23925</strain>
    </source>
</reference>
<dbReference type="Proteomes" id="UP000198705">
    <property type="component" value="Unassembled WGS sequence"/>
</dbReference>
<dbReference type="OrthoDB" id="1419307at2"/>
<dbReference type="EMBL" id="FOVN01000002">
    <property type="protein sequence ID" value="SFN61388.1"/>
    <property type="molecule type" value="Genomic_DNA"/>
</dbReference>